<dbReference type="EMBL" id="MFKF01000339">
    <property type="protein sequence ID" value="OGG46149.1"/>
    <property type="molecule type" value="Genomic_DNA"/>
</dbReference>
<organism evidence="2 3">
    <name type="scientific">Handelsmanbacteria sp. (strain RIFCSPLOWO2_12_FULL_64_10)</name>
    <dbReference type="NCBI Taxonomy" id="1817868"/>
    <lineage>
        <taxon>Bacteria</taxon>
        <taxon>Candidatus Handelsmaniibacteriota</taxon>
    </lineage>
</organism>
<dbReference type="InterPro" id="IPR036291">
    <property type="entry name" value="NAD(P)-bd_dom_sf"/>
</dbReference>
<dbReference type="FunFam" id="3.40.50.720:FF:000084">
    <property type="entry name" value="Short-chain dehydrogenase reductase"/>
    <property type="match status" value="1"/>
</dbReference>
<comment type="similarity">
    <text evidence="1">Belongs to the short-chain dehydrogenases/reductases (SDR) family.</text>
</comment>
<dbReference type="Gene3D" id="3.40.50.720">
    <property type="entry name" value="NAD(P)-binding Rossmann-like Domain"/>
    <property type="match status" value="1"/>
</dbReference>
<sequence length="267" mass="28299">MDISERHVMDLFSLKGRVAVVTGAAGWLGAAMGRALAEAGATVVATSRDAGRAAVFAAALPGEGHVGMGFDQGETDTIPGFVAGVVERLGRVDVLVNNAYGATAPDIEGATAEDFDRAYHVGVTAYFLLAREVMFHLRRRQAPGSIINIASMYGVVASYPGAYEGLPANSPPNYHGLKGGLVHLTRHLAVYWAKYNIRVNAISPGPFPKPETEKRVPGFIPRLEEKSPLGRMGRPEELKGAVVLLASDAGSYITGQNLLVDGGWTAW</sequence>
<gene>
    <name evidence="2" type="ORF">A3F84_04655</name>
</gene>
<dbReference type="SUPFAM" id="SSF51735">
    <property type="entry name" value="NAD(P)-binding Rossmann-fold domains"/>
    <property type="match status" value="1"/>
</dbReference>
<dbReference type="Pfam" id="PF13561">
    <property type="entry name" value="adh_short_C2"/>
    <property type="match status" value="1"/>
</dbReference>
<dbReference type="PRINTS" id="PR00081">
    <property type="entry name" value="GDHRDH"/>
</dbReference>
<dbReference type="PANTHER" id="PTHR42760">
    <property type="entry name" value="SHORT-CHAIN DEHYDROGENASES/REDUCTASES FAMILY MEMBER"/>
    <property type="match status" value="1"/>
</dbReference>
<dbReference type="PANTHER" id="PTHR42760:SF40">
    <property type="entry name" value="3-OXOACYL-[ACYL-CARRIER-PROTEIN] REDUCTASE, CHLOROPLASTIC"/>
    <property type="match status" value="1"/>
</dbReference>
<dbReference type="InterPro" id="IPR002347">
    <property type="entry name" value="SDR_fam"/>
</dbReference>
<evidence type="ECO:0000313" key="2">
    <source>
        <dbReference type="EMBL" id="OGG46149.1"/>
    </source>
</evidence>
<dbReference type="Proteomes" id="UP000178606">
    <property type="component" value="Unassembled WGS sequence"/>
</dbReference>
<name>A0A1F6CAG3_HANXR</name>
<comment type="caution">
    <text evidence="2">The sequence shown here is derived from an EMBL/GenBank/DDBJ whole genome shotgun (WGS) entry which is preliminary data.</text>
</comment>
<dbReference type="AlphaFoldDB" id="A0A1F6CAG3"/>
<accession>A0A1F6CAG3</accession>
<protein>
    <submittedName>
        <fullName evidence="2">Short-chain dehydrogenase</fullName>
    </submittedName>
</protein>
<dbReference type="PRINTS" id="PR00080">
    <property type="entry name" value="SDRFAMILY"/>
</dbReference>
<dbReference type="GO" id="GO:0016616">
    <property type="term" value="F:oxidoreductase activity, acting on the CH-OH group of donors, NAD or NADP as acceptor"/>
    <property type="evidence" value="ECO:0007669"/>
    <property type="project" value="TreeGrafter"/>
</dbReference>
<dbReference type="GO" id="GO:0030497">
    <property type="term" value="P:fatty acid elongation"/>
    <property type="evidence" value="ECO:0007669"/>
    <property type="project" value="TreeGrafter"/>
</dbReference>
<evidence type="ECO:0000313" key="3">
    <source>
        <dbReference type="Proteomes" id="UP000178606"/>
    </source>
</evidence>
<evidence type="ECO:0000256" key="1">
    <source>
        <dbReference type="ARBA" id="ARBA00006484"/>
    </source>
</evidence>
<reference evidence="2 3" key="1">
    <citation type="journal article" date="2016" name="Nat. Commun.">
        <title>Thousands of microbial genomes shed light on interconnected biogeochemical processes in an aquifer system.</title>
        <authorList>
            <person name="Anantharaman K."/>
            <person name="Brown C.T."/>
            <person name="Hug L.A."/>
            <person name="Sharon I."/>
            <person name="Castelle C.J."/>
            <person name="Probst A.J."/>
            <person name="Thomas B.C."/>
            <person name="Singh A."/>
            <person name="Wilkins M.J."/>
            <person name="Karaoz U."/>
            <person name="Brodie E.L."/>
            <person name="Williams K.H."/>
            <person name="Hubbard S.S."/>
            <person name="Banfield J.F."/>
        </authorList>
    </citation>
    <scope>NUCLEOTIDE SEQUENCE [LARGE SCALE GENOMIC DNA]</scope>
    <source>
        <strain evidence="3">RIFCSPLOWO2_12_FULL_64_10</strain>
    </source>
</reference>
<proteinExistence type="inferred from homology"/>